<keyword evidence="1 4" id="KW-0808">Transferase</keyword>
<dbReference type="EMBL" id="QYUQ01000002">
    <property type="protein sequence ID" value="RJG02035.1"/>
    <property type="molecule type" value="Genomic_DNA"/>
</dbReference>
<dbReference type="InterPro" id="IPR028098">
    <property type="entry name" value="Glyco_trans_4-like_N"/>
</dbReference>
<dbReference type="GO" id="GO:0016757">
    <property type="term" value="F:glycosyltransferase activity"/>
    <property type="evidence" value="ECO:0007669"/>
    <property type="project" value="InterPro"/>
</dbReference>
<reference evidence="5" key="1">
    <citation type="submission" date="2018-09" db="EMBL/GenBank/DDBJ databases">
        <authorList>
            <person name="Zhu H."/>
        </authorList>
    </citation>
    <scope>NUCLEOTIDE SEQUENCE [LARGE SCALE GENOMIC DNA]</scope>
    <source>
        <strain evidence="5">K1S02-23</strain>
    </source>
</reference>
<comment type="caution">
    <text evidence="4">The sequence shown here is derived from an EMBL/GenBank/DDBJ whole genome shotgun (WGS) entry which is preliminary data.</text>
</comment>
<protein>
    <submittedName>
        <fullName evidence="4">Glycosyltransferase family 1 protein</fullName>
    </submittedName>
</protein>
<evidence type="ECO:0000313" key="4">
    <source>
        <dbReference type="EMBL" id="RJG02035.1"/>
    </source>
</evidence>
<dbReference type="OrthoDB" id="433681at2"/>
<dbReference type="AlphaFoldDB" id="A0A3A3G2Z0"/>
<name>A0A3A3G2Z0_9BURK</name>
<keyword evidence="5" id="KW-1185">Reference proteome</keyword>
<proteinExistence type="predicted"/>
<dbReference type="Gene3D" id="3.40.50.2000">
    <property type="entry name" value="Glycogen Phosphorylase B"/>
    <property type="match status" value="2"/>
</dbReference>
<dbReference type="SUPFAM" id="SSF53756">
    <property type="entry name" value="UDP-Glycosyltransferase/glycogen phosphorylase"/>
    <property type="match status" value="1"/>
</dbReference>
<evidence type="ECO:0000256" key="1">
    <source>
        <dbReference type="ARBA" id="ARBA00022679"/>
    </source>
</evidence>
<organism evidence="4 5">
    <name type="scientific">Noviherbaspirillum sedimenti</name>
    <dbReference type="NCBI Taxonomy" id="2320865"/>
    <lineage>
        <taxon>Bacteria</taxon>
        <taxon>Pseudomonadati</taxon>
        <taxon>Pseudomonadota</taxon>
        <taxon>Betaproteobacteria</taxon>
        <taxon>Burkholderiales</taxon>
        <taxon>Oxalobacteraceae</taxon>
        <taxon>Noviherbaspirillum</taxon>
    </lineage>
</organism>
<evidence type="ECO:0000313" key="5">
    <source>
        <dbReference type="Proteomes" id="UP000266327"/>
    </source>
</evidence>
<dbReference type="GO" id="GO:0009103">
    <property type="term" value="P:lipopolysaccharide biosynthetic process"/>
    <property type="evidence" value="ECO:0007669"/>
    <property type="project" value="TreeGrafter"/>
</dbReference>
<dbReference type="PANTHER" id="PTHR46401">
    <property type="entry name" value="GLYCOSYLTRANSFERASE WBBK-RELATED"/>
    <property type="match status" value="1"/>
</dbReference>
<evidence type="ECO:0000259" key="3">
    <source>
        <dbReference type="Pfam" id="PF13439"/>
    </source>
</evidence>
<dbReference type="Proteomes" id="UP000266327">
    <property type="component" value="Unassembled WGS sequence"/>
</dbReference>
<dbReference type="InterPro" id="IPR001296">
    <property type="entry name" value="Glyco_trans_1"/>
</dbReference>
<dbReference type="CDD" id="cd03809">
    <property type="entry name" value="GT4_MtfB-like"/>
    <property type="match status" value="1"/>
</dbReference>
<gene>
    <name evidence="4" type="ORF">D3878_10965</name>
</gene>
<accession>A0A3A3G2Z0</accession>
<dbReference type="Pfam" id="PF13439">
    <property type="entry name" value="Glyco_transf_4"/>
    <property type="match status" value="1"/>
</dbReference>
<dbReference type="PANTHER" id="PTHR46401:SF2">
    <property type="entry name" value="GLYCOSYLTRANSFERASE WBBK-RELATED"/>
    <property type="match status" value="1"/>
</dbReference>
<dbReference type="Pfam" id="PF00534">
    <property type="entry name" value="Glycos_transf_1"/>
    <property type="match status" value="1"/>
</dbReference>
<feature type="domain" description="Glycosyltransferase subfamily 4-like N-terminal" evidence="3">
    <location>
        <begin position="73"/>
        <end position="145"/>
    </location>
</feature>
<evidence type="ECO:0000259" key="2">
    <source>
        <dbReference type="Pfam" id="PF00534"/>
    </source>
</evidence>
<sequence>MIVKFDQRWLGAHGIGRFSQELANRVKELSTNSLKRLSPTSPFDVFYLTWKIVADRRSLWFSPGYNAPLFGLNRYIFTIHDLNHIDLAANSNLLKRLYYQWVMRRACRKAVKVLTVSEYSRQRIIQWAKMPASQVINVGNGVSTNFTPDGERHTPGYRYLFCVGNRKAHKNEQRLLRAFAAADIALDIRLLFTGPEGGGLADLARELGVEGRVVFLGKVTEVQLPSIYRSAIALVFPTLYEGFGLPVVEAMASGTPVVTSNVTSLPEVAGDAAILVDPLDEVAIADGIKRVVTDQGLRQVLIERGIQQAKRFSWDAVAQRVTQVLDEEITTLRRAP</sequence>
<feature type="domain" description="Glycosyl transferase family 1" evidence="2">
    <location>
        <begin position="154"/>
        <end position="307"/>
    </location>
</feature>